<dbReference type="WBParaSite" id="PSU_v2.g19125.t1">
    <property type="protein sequence ID" value="PSU_v2.g19125.t1"/>
    <property type="gene ID" value="PSU_v2.g19125"/>
</dbReference>
<protein>
    <submittedName>
        <fullName evidence="3">Uncharacterized protein</fullName>
    </submittedName>
</protein>
<dbReference type="PANTHER" id="PTHR31027:SF2">
    <property type="entry name" value="LEBERCILIN DOMAIN-CONTAINING PROTEIN"/>
    <property type="match status" value="1"/>
</dbReference>
<dbReference type="GO" id="GO:0003729">
    <property type="term" value="F:mRNA binding"/>
    <property type="evidence" value="ECO:0007669"/>
    <property type="project" value="TreeGrafter"/>
</dbReference>
<feature type="coiled-coil region" evidence="1">
    <location>
        <begin position="65"/>
        <end position="92"/>
    </location>
</feature>
<dbReference type="Proteomes" id="UP000887577">
    <property type="component" value="Unplaced"/>
</dbReference>
<evidence type="ECO:0000313" key="3">
    <source>
        <dbReference type="WBParaSite" id="PSU_v2.g19125.t1"/>
    </source>
</evidence>
<dbReference type="InterPro" id="IPR039604">
    <property type="entry name" value="Bfr1"/>
</dbReference>
<dbReference type="GO" id="GO:0008298">
    <property type="term" value="P:intracellular mRNA localization"/>
    <property type="evidence" value="ECO:0007669"/>
    <property type="project" value="TreeGrafter"/>
</dbReference>
<keyword evidence="2" id="KW-1185">Reference proteome</keyword>
<dbReference type="GO" id="GO:1990904">
    <property type="term" value="C:ribonucleoprotein complex"/>
    <property type="evidence" value="ECO:0007669"/>
    <property type="project" value="TreeGrafter"/>
</dbReference>
<accession>A0A914YJT9</accession>
<dbReference type="GO" id="GO:0042175">
    <property type="term" value="C:nuclear outer membrane-endoplasmic reticulum membrane network"/>
    <property type="evidence" value="ECO:0007669"/>
    <property type="project" value="TreeGrafter"/>
</dbReference>
<proteinExistence type="predicted"/>
<evidence type="ECO:0000256" key="1">
    <source>
        <dbReference type="SAM" id="Coils"/>
    </source>
</evidence>
<reference evidence="3" key="1">
    <citation type="submission" date="2022-11" db="UniProtKB">
        <authorList>
            <consortium name="WormBaseParasite"/>
        </authorList>
    </citation>
    <scope>IDENTIFICATION</scope>
</reference>
<sequence>MDNDPAPLPNRHNFEADVARLNNAITKISKEISKYWTEGRRTECNTLKQEEHQLKQSFTYHRSQTALLEAELKRAQGDLEAKQRELHDLEDSDLTYKNPVTAKEKLSQLETKYRNQTFSSAREEQLIINEIERHKRNVAKLGKYVLIWEECKRLEGLCKVARNTHR</sequence>
<dbReference type="GO" id="GO:0005783">
    <property type="term" value="C:endoplasmic reticulum"/>
    <property type="evidence" value="ECO:0007669"/>
    <property type="project" value="TreeGrafter"/>
</dbReference>
<dbReference type="AlphaFoldDB" id="A0A914YJT9"/>
<dbReference type="PANTHER" id="PTHR31027">
    <property type="entry name" value="NUCLEAR SEGREGATION PROTEIN BFR1"/>
    <property type="match status" value="1"/>
</dbReference>
<organism evidence="2 3">
    <name type="scientific">Panagrolaimus superbus</name>
    <dbReference type="NCBI Taxonomy" id="310955"/>
    <lineage>
        <taxon>Eukaryota</taxon>
        <taxon>Metazoa</taxon>
        <taxon>Ecdysozoa</taxon>
        <taxon>Nematoda</taxon>
        <taxon>Chromadorea</taxon>
        <taxon>Rhabditida</taxon>
        <taxon>Tylenchina</taxon>
        <taxon>Panagrolaimomorpha</taxon>
        <taxon>Panagrolaimoidea</taxon>
        <taxon>Panagrolaimidae</taxon>
        <taxon>Panagrolaimus</taxon>
    </lineage>
</organism>
<name>A0A914YJT9_9BILA</name>
<evidence type="ECO:0000313" key="2">
    <source>
        <dbReference type="Proteomes" id="UP000887577"/>
    </source>
</evidence>
<keyword evidence="1" id="KW-0175">Coiled coil</keyword>